<protein>
    <submittedName>
        <fullName evidence="1">Uncharacterized protein</fullName>
    </submittedName>
</protein>
<name>A0A6G9HEW6_9VIRU</name>
<organism evidence="1">
    <name type="scientific">Dikerogammarus haemobaphes virus 1</name>
    <dbReference type="NCBI Taxonomy" id="2704946"/>
    <lineage>
        <taxon>Viruses</taxon>
    </lineage>
</organism>
<proteinExistence type="predicted"/>
<accession>A0A6G9HEW6</accession>
<reference evidence="1" key="1">
    <citation type="journal article" date="2020" name="MBio">
        <title>A New Family of DNA Viruses Causing Disease in Crustaceans from Diverse Aquatic Biomes.</title>
        <authorList>
            <person name="Subramaniam K."/>
            <person name="Behringer D.C."/>
            <person name="Bojko J."/>
            <person name="Yutin N."/>
            <person name="Clark A.S."/>
            <person name="Bateman K.S."/>
            <person name="van Aerle R."/>
            <person name="Bass D."/>
            <person name="Kerr R.C."/>
            <person name="Koonin E.V."/>
            <person name="Stentiford G.D."/>
            <person name="Waltzek T.B."/>
        </authorList>
    </citation>
    <scope>NUCLEOTIDE SEQUENCE</scope>
</reference>
<dbReference type="EMBL" id="MN604016">
    <property type="protein sequence ID" value="QIQ08607.1"/>
    <property type="molecule type" value="Genomic_DNA"/>
</dbReference>
<evidence type="ECO:0000313" key="1">
    <source>
        <dbReference type="EMBL" id="QIQ08607.1"/>
    </source>
</evidence>
<sequence>MKGILKGGCDFENVKRVQFNDKPICNFILSTEFLTRMKDDEYNKNINSFNRKLAFLDRIEKFKLLFQDVFEIWKMKRELLEISDLEFNTMDSDECNSDTSTGEFGYDDEYSDNDEECCNDEDDLHENFSIQFTE</sequence>
<gene>
    <name evidence="1" type="primary">ORF43</name>
</gene>